<dbReference type="PANTHER" id="PTHR24252">
    <property type="entry name" value="ACROSIN-RELATED"/>
    <property type="match status" value="1"/>
</dbReference>
<dbReference type="PROSITE" id="PS00134">
    <property type="entry name" value="TRYPSIN_HIS"/>
    <property type="match status" value="1"/>
</dbReference>
<sequence>MTGWRDGRAVLLLLVNLLLPRAHSSPAWTCGQRTSTKPEKSEILEITGGVSADIIDFPWQVRILYQGRHLCGGSILSEWWILTAAHCFINRNNFEIKSGLEIIHGERNIDTKNLTRMKVDKSIIHPYFDSWFLDNDIALLLLKSPFKLGVKEVPICLSEVNDIQKWRNCWVTGWGITIPMQDMTSRLQKVNIKLVKWETCSHKVPILTRNMLCAGSPQGGKDACQGDSGSPLVCQKNNHQSIWYQLGIVSWGVGCGRKKLPGVYTKVSNYLSWIDTETAMSGKPYVHEPDSGSAYSVPGIYYMAYYSPGTWKQFTNFSLRPLQKFGCSTFARKGACQGSLKHNFYSSLSYKQLIPEIYRFGLQKDPVTSLPTTWSRASANTAFSSQRSCATML</sequence>
<dbReference type="Gene3D" id="2.40.10.10">
    <property type="entry name" value="Trypsin-like serine proteases"/>
    <property type="match status" value="1"/>
</dbReference>
<dbReference type="CDD" id="cd00190">
    <property type="entry name" value="Tryp_SPc"/>
    <property type="match status" value="1"/>
</dbReference>
<evidence type="ECO:0000256" key="3">
    <source>
        <dbReference type="ARBA" id="ARBA00022825"/>
    </source>
</evidence>
<dbReference type="InterPro" id="IPR009003">
    <property type="entry name" value="Peptidase_S1_PA"/>
</dbReference>
<evidence type="ECO:0000313" key="9">
    <source>
        <dbReference type="Proteomes" id="UP000823872"/>
    </source>
</evidence>
<feature type="domain" description="Peptidase S1" evidence="7">
    <location>
        <begin position="46"/>
        <end position="279"/>
    </location>
</feature>
<evidence type="ECO:0000256" key="4">
    <source>
        <dbReference type="ARBA" id="ARBA00023157"/>
    </source>
</evidence>
<feature type="chain" id="PRO_5047355157" description="Peptidase S1 domain-containing protein" evidence="6">
    <location>
        <begin position="25"/>
        <end position="393"/>
    </location>
</feature>
<keyword evidence="6" id="KW-0732">Signal</keyword>
<keyword evidence="2 5" id="KW-0378">Hydrolase</keyword>
<reference evidence="8 9" key="1">
    <citation type="submission" date="2021-02" db="EMBL/GenBank/DDBJ databases">
        <title>Safari Cat Assemblies.</title>
        <authorList>
            <person name="Bredemeyer K.R."/>
            <person name="Murphy W.J."/>
        </authorList>
    </citation>
    <scope>NUCLEOTIDE SEQUENCE [LARGE SCALE GENOMIC DNA]</scope>
</reference>
<keyword evidence="4" id="KW-1015">Disulfide bond</keyword>
<evidence type="ECO:0000256" key="6">
    <source>
        <dbReference type="SAM" id="SignalP"/>
    </source>
</evidence>
<keyword evidence="9" id="KW-1185">Reference proteome</keyword>
<dbReference type="Ensembl" id="ENSFCTT00005063806.1">
    <property type="protein sequence ID" value="ENSFCTP00005046414.1"/>
    <property type="gene ID" value="ENSFCTG00005022294.1"/>
</dbReference>
<keyword evidence="3 5" id="KW-0720">Serine protease</keyword>
<dbReference type="SUPFAM" id="SSF50494">
    <property type="entry name" value="Trypsin-like serine proteases"/>
    <property type="match status" value="1"/>
</dbReference>
<dbReference type="PROSITE" id="PS00135">
    <property type="entry name" value="TRYPSIN_SER"/>
    <property type="match status" value="1"/>
</dbReference>
<dbReference type="PRINTS" id="PR00722">
    <property type="entry name" value="CHYMOTRYPSIN"/>
</dbReference>
<accession>A0ABI7ZIG8</accession>
<evidence type="ECO:0000256" key="2">
    <source>
        <dbReference type="ARBA" id="ARBA00022801"/>
    </source>
</evidence>
<dbReference type="InterPro" id="IPR043504">
    <property type="entry name" value="Peptidase_S1_PA_chymotrypsin"/>
</dbReference>
<gene>
    <name evidence="8" type="primary">PRSS55</name>
</gene>
<evidence type="ECO:0000256" key="1">
    <source>
        <dbReference type="ARBA" id="ARBA00022670"/>
    </source>
</evidence>
<reference evidence="8" key="3">
    <citation type="submission" date="2025-09" db="UniProtKB">
        <authorList>
            <consortium name="Ensembl"/>
        </authorList>
    </citation>
    <scope>IDENTIFICATION</scope>
    <source>
        <strain evidence="8">breed Abyssinian</strain>
    </source>
</reference>
<dbReference type="PANTHER" id="PTHR24252:SF17">
    <property type="entry name" value="SUPPRESSOR OF TUMORIGENICITY 14 PROTEIN HOMOLOG-RELATED"/>
    <property type="match status" value="1"/>
</dbReference>
<keyword evidence="1 5" id="KW-0645">Protease</keyword>
<dbReference type="PROSITE" id="PS50240">
    <property type="entry name" value="TRYPSIN_DOM"/>
    <property type="match status" value="1"/>
</dbReference>
<feature type="signal peptide" evidence="6">
    <location>
        <begin position="1"/>
        <end position="24"/>
    </location>
</feature>
<protein>
    <recommendedName>
        <fullName evidence="7">Peptidase S1 domain-containing protein</fullName>
    </recommendedName>
</protein>
<evidence type="ECO:0000256" key="5">
    <source>
        <dbReference type="RuleBase" id="RU363034"/>
    </source>
</evidence>
<reference evidence="8" key="2">
    <citation type="submission" date="2025-08" db="UniProtKB">
        <authorList>
            <consortium name="Ensembl"/>
        </authorList>
    </citation>
    <scope>IDENTIFICATION</scope>
    <source>
        <strain evidence="8">breed Abyssinian</strain>
    </source>
</reference>
<dbReference type="Proteomes" id="UP000823872">
    <property type="component" value="Chromosome B1"/>
</dbReference>
<evidence type="ECO:0000313" key="8">
    <source>
        <dbReference type="Ensembl" id="ENSFCTP00005046414.1"/>
    </source>
</evidence>
<evidence type="ECO:0000259" key="7">
    <source>
        <dbReference type="PROSITE" id="PS50240"/>
    </source>
</evidence>
<dbReference type="Pfam" id="PF00089">
    <property type="entry name" value="Trypsin"/>
    <property type="match status" value="1"/>
</dbReference>
<organism evidence="8 9">
    <name type="scientific">Felis catus</name>
    <name type="common">Cat</name>
    <name type="synonym">Felis silvestris catus</name>
    <dbReference type="NCBI Taxonomy" id="9685"/>
    <lineage>
        <taxon>Eukaryota</taxon>
        <taxon>Metazoa</taxon>
        <taxon>Chordata</taxon>
        <taxon>Craniata</taxon>
        <taxon>Vertebrata</taxon>
        <taxon>Euteleostomi</taxon>
        <taxon>Mammalia</taxon>
        <taxon>Eutheria</taxon>
        <taxon>Laurasiatheria</taxon>
        <taxon>Carnivora</taxon>
        <taxon>Feliformia</taxon>
        <taxon>Felidae</taxon>
        <taxon>Felinae</taxon>
        <taxon>Felis</taxon>
    </lineage>
</organism>
<dbReference type="InterPro" id="IPR018114">
    <property type="entry name" value="TRYPSIN_HIS"/>
</dbReference>
<dbReference type="InterPro" id="IPR001254">
    <property type="entry name" value="Trypsin_dom"/>
</dbReference>
<name>A0ABI7ZIG8_FELCA</name>
<dbReference type="InterPro" id="IPR001314">
    <property type="entry name" value="Peptidase_S1A"/>
</dbReference>
<proteinExistence type="predicted"/>
<dbReference type="InterPro" id="IPR033116">
    <property type="entry name" value="TRYPSIN_SER"/>
</dbReference>
<dbReference type="GeneTree" id="ENSGT00940000154999"/>
<dbReference type="SMART" id="SM00020">
    <property type="entry name" value="Tryp_SPc"/>
    <property type="match status" value="1"/>
</dbReference>